<organism evidence="4 5">
    <name type="scientific">Candidatus Omnitrophus magneticus</name>
    <dbReference type="NCBI Taxonomy" id="1609969"/>
    <lineage>
        <taxon>Bacteria</taxon>
        <taxon>Pseudomonadati</taxon>
        <taxon>Candidatus Omnitrophota</taxon>
        <taxon>Candidatus Omnitrophus</taxon>
    </lineage>
</organism>
<dbReference type="Pfam" id="PF00180">
    <property type="entry name" value="Iso_dh"/>
    <property type="match status" value="1"/>
</dbReference>
<dbReference type="PANTHER" id="PTHR11835:SF34">
    <property type="entry name" value="ISOCITRATE DEHYDROGENASE [NAD] SUBUNIT ALPHA, MITOCHONDRIAL"/>
    <property type="match status" value="1"/>
</dbReference>
<evidence type="ECO:0000313" key="5">
    <source>
        <dbReference type="Proteomes" id="UP000033428"/>
    </source>
</evidence>
<dbReference type="GO" id="GO:0006102">
    <property type="term" value="P:isocitrate metabolic process"/>
    <property type="evidence" value="ECO:0007669"/>
    <property type="project" value="TreeGrafter"/>
</dbReference>
<protein>
    <submittedName>
        <fullName evidence="4">Isocitrate dehydrogenase (NAD(+))</fullName>
    </submittedName>
</protein>
<dbReference type="GO" id="GO:0006099">
    <property type="term" value="P:tricarboxylic acid cycle"/>
    <property type="evidence" value="ECO:0007669"/>
    <property type="project" value="TreeGrafter"/>
</dbReference>
<name>A0A0F0CKE7_9BACT</name>
<reference evidence="4 5" key="1">
    <citation type="submission" date="2015-02" db="EMBL/GenBank/DDBJ databases">
        <title>Single-cell genomics of uncultivated deep-branching MTB reveals a conserved set of magnetosome genes.</title>
        <authorList>
            <person name="Kolinko S."/>
            <person name="Richter M."/>
            <person name="Glockner F.O."/>
            <person name="Brachmann A."/>
            <person name="Schuler D."/>
        </authorList>
    </citation>
    <scope>NUCLEOTIDE SEQUENCE [LARGE SCALE GENOMIC DNA]</scope>
    <source>
        <strain evidence="4">SKK-01</strain>
    </source>
</reference>
<evidence type="ECO:0000259" key="3">
    <source>
        <dbReference type="SMART" id="SM01329"/>
    </source>
</evidence>
<comment type="caution">
    <text evidence="4">The sequence shown here is derived from an EMBL/GenBank/DDBJ whole genome shotgun (WGS) entry which is preliminary data.</text>
</comment>
<dbReference type="Proteomes" id="UP000033428">
    <property type="component" value="Unassembled WGS sequence"/>
</dbReference>
<dbReference type="PATRIC" id="fig|1609969.3.peg.2534"/>
<accession>A0A0F0CKE7</accession>
<dbReference type="InterPro" id="IPR024084">
    <property type="entry name" value="IsoPropMal-DH-like_dom"/>
</dbReference>
<dbReference type="GO" id="GO:0004449">
    <property type="term" value="F:isocitrate dehydrogenase (NAD+) activity"/>
    <property type="evidence" value="ECO:0007669"/>
    <property type="project" value="TreeGrafter"/>
</dbReference>
<keyword evidence="2" id="KW-0560">Oxidoreductase</keyword>
<evidence type="ECO:0000256" key="1">
    <source>
        <dbReference type="ARBA" id="ARBA00007769"/>
    </source>
</evidence>
<dbReference type="PANTHER" id="PTHR11835">
    <property type="entry name" value="DECARBOXYLATING DEHYDROGENASES-ISOCITRATE, ISOPROPYLMALATE, TARTRATE"/>
    <property type="match status" value="1"/>
</dbReference>
<evidence type="ECO:0000313" key="4">
    <source>
        <dbReference type="EMBL" id="KJJ83778.1"/>
    </source>
</evidence>
<evidence type="ECO:0000256" key="2">
    <source>
        <dbReference type="ARBA" id="ARBA00023002"/>
    </source>
</evidence>
<dbReference type="SUPFAM" id="SSF53659">
    <property type="entry name" value="Isocitrate/Isopropylmalate dehydrogenase-like"/>
    <property type="match status" value="1"/>
</dbReference>
<proteinExistence type="inferred from homology"/>
<keyword evidence="5" id="KW-1185">Reference proteome</keyword>
<dbReference type="SMART" id="SM01329">
    <property type="entry name" value="Iso_dh"/>
    <property type="match status" value="1"/>
</dbReference>
<sequence>METINSYQNQIIENAKNHFEKIVKEQLARVEEMKKGVEWIDYSKLKPIIIGICWGDGIGMRISKDAERVLKYMLEEELAAGCVEFRTISGLTIENRAKQKKAIPEDVLEEIKKCHVVLKGPTTTPQAGDKWPNIESANVAMRRELDLFANVRPVKVPEQGINWIFFRENTEGAYILGSRGIDVTNDLSIDFKVITEQGSDRIIRMAFEYAKNNGLKRVTAVTKSNVVKTTDGRFSRAAKRIAVEYKQYGIEQDEWYVDIMSAKLIDPLRRGDFQVIVLPPLYGDILTADAAKLQGGVGTAGSANIGKRYAMFEAIHGSAPRMVDEGRDIYADPSSMIRAASMLLRHIGFSERAESVDMALEICGQFEKKLTITGRNTGATGAEFTSYLLDWINNPSLKKEWKNFSQKFKK</sequence>
<comment type="similarity">
    <text evidence="1">Belongs to the isocitrate and isopropylmalate dehydrogenases family.</text>
</comment>
<feature type="domain" description="Isopropylmalate dehydrogenase-like" evidence="3">
    <location>
        <begin position="49"/>
        <end position="388"/>
    </location>
</feature>
<dbReference type="EMBL" id="JYNY01000489">
    <property type="protein sequence ID" value="KJJ83778.1"/>
    <property type="molecule type" value="Genomic_DNA"/>
</dbReference>
<gene>
    <name evidence="4" type="ORF">OMAG_002365</name>
</gene>
<dbReference type="Gene3D" id="3.40.718.10">
    <property type="entry name" value="Isopropylmalate Dehydrogenase"/>
    <property type="match status" value="1"/>
</dbReference>
<dbReference type="AlphaFoldDB" id="A0A0F0CKE7"/>